<keyword evidence="5" id="KW-0597">Phosphoprotein</keyword>
<dbReference type="CDD" id="cd00082">
    <property type="entry name" value="HisKA"/>
    <property type="match status" value="1"/>
</dbReference>
<accession>A0A1Y5P5J1</accession>
<dbReference type="FunFam" id="1.10.287.130:FF:000001">
    <property type="entry name" value="Two-component sensor histidine kinase"/>
    <property type="match status" value="1"/>
</dbReference>
<dbReference type="Gene3D" id="3.30.450.20">
    <property type="entry name" value="PAS domain"/>
    <property type="match status" value="1"/>
</dbReference>
<dbReference type="SUPFAM" id="SSF47384">
    <property type="entry name" value="Homodimeric domain of signal transducing histidine kinase"/>
    <property type="match status" value="1"/>
</dbReference>
<dbReference type="Gene3D" id="1.10.287.130">
    <property type="match status" value="1"/>
</dbReference>
<gene>
    <name evidence="14" type="ORF">MIPYR_30093</name>
</gene>
<evidence type="ECO:0000256" key="6">
    <source>
        <dbReference type="ARBA" id="ARBA00022679"/>
    </source>
</evidence>
<dbReference type="CDD" id="cd00075">
    <property type="entry name" value="HATPase"/>
    <property type="match status" value="1"/>
</dbReference>
<feature type="transmembrane region" description="Helical" evidence="11">
    <location>
        <begin position="148"/>
        <end position="168"/>
    </location>
</feature>
<dbReference type="SUPFAM" id="SSF55874">
    <property type="entry name" value="ATPase domain of HSP90 chaperone/DNA topoisomerase II/histidine kinase"/>
    <property type="match status" value="1"/>
</dbReference>
<feature type="domain" description="Histidine kinase" evidence="12">
    <location>
        <begin position="349"/>
        <end position="567"/>
    </location>
</feature>
<protein>
    <recommendedName>
        <fullName evidence="4">histidine kinase</fullName>
        <ecNumber evidence="4">2.7.13.3</ecNumber>
    </recommendedName>
</protein>
<dbReference type="InterPro" id="IPR003594">
    <property type="entry name" value="HATPase_dom"/>
</dbReference>
<dbReference type="Pfam" id="PF00512">
    <property type="entry name" value="HisKA"/>
    <property type="match status" value="1"/>
</dbReference>
<keyword evidence="11" id="KW-0812">Transmembrane</keyword>
<evidence type="ECO:0000256" key="2">
    <source>
        <dbReference type="ARBA" id="ARBA00001968"/>
    </source>
</evidence>
<dbReference type="GO" id="GO:0005886">
    <property type="term" value="C:plasma membrane"/>
    <property type="evidence" value="ECO:0007669"/>
    <property type="project" value="UniProtKB-SubCell"/>
</dbReference>
<keyword evidence="11" id="KW-1133">Transmembrane helix</keyword>
<dbReference type="NCBIfam" id="TIGR00229">
    <property type="entry name" value="sensory_box"/>
    <property type="match status" value="1"/>
</dbReference>
<dbReference type="EC" id="2.7.13.3" evidence="4"/>
<dbReference type="InterPro" id="IPR000014">
    <property type="entry name" value="PAS"/>
</dbReference>
<dbReference type="Gene3D" id="3.30.565.10">
    <property type="entry name" value="Histidine kinase-like ATPase, C-terminal domain"/>
    <property type="match status" value="1"/>
</dbReference>
<evidence type="ECO:0000256" key="3">
    <source>
        <dbReference type="ARBA" id="ARBA00004236"/>
    </source>
</evidence>
<dbReference type="EMBL" id="FLQR01000007">
    <property type="protein sequence ID" value="SBS72579.1"/>
    <property type="molecule type" value="Genomic_DNA"/>
</dbReference>
<feature type="coiled-coil region" evidence="10">
    <location>
        <begin position="178"/>
        <end position="209"/>
    </location>
</feature>
<organism evidence="14">
    <name type="scientific">uncultured Microbacterium sp</name>
    <dbReference type="NCBI Taxonomy" id="191216"/>
    <lineage>
        <taxon>Bacteria</taxon>
        <taxon>Bacillati</taxon>
        <taxon>Actinomycetota</taxon>
        <taxon>Actinomycetes</taxon>
        <taxon>Micrococcales</taxon>
        <taxon>Microbacteriaceae</taxon>
        <taxon>Microbacterium</taxon>
        <taxon>environmental samples</taxon>
    </lineage>
</organism>
<reference evidence="14" key="1">
    <citation type="submission" date="2016-03" db="EMBL/GenBank/DDBJ databases">
        <authorList>
            <person name="Ploux O."/>
        </authorList>
    </citation>
    <scope>NUCLEOTIDE SEQUENCE</scope>
    <source>
        <strain evidence="14">UC1</strain>
    </source>
</reference>
<dbReference type="GO" id="GO:0000155">
    <property type="term" value="F:phosphorelay sensor kinase activity"/>
    <property type="evidence" value="ECO:0007669"/>
    <property type="project" value="InterPro"/>
</dbReference>
<sequence length="577" mass="60829">MSESQTLFTVTRGESPAFRHLSVVIAVAFALLAVALSGGELIAYPGWMWSGVGIVVAVQLIATALPWPTIDAGWVVAVPLASLAGLALFRVGTGGSSSMFGAIVVLPLIWIAIEKGLRVVVIAAAAIVVTLMMPFLCGTEDWANGQLVRVAFGGVVFTGVAIIVHDVARRARARLTELDEVSRERARLLDEAAAATAELSRTAEELRASEAFMDSVWHAIVNEGVVVTESDGRIVSWGPGATALLGYPAETMAEQSGAAEPRNVGDIVWPQDAEGSPARFARAVDAGSAPGGGDGELVLRTAAGDPLPVFLTCSQRHDAAGDAVGYIFVIHDARHAQEISRLKDEFVGTVSHELRTPLSSIIGYLELVAEEQENLTDDQKRFLKVAERNAHRLLLLVGDLLFIAQVEAGKLPIDPVEADLTSVAAASVESIEPVAARAGVTVRAELPDAPVSVSIDLRRVGQAVDNLLSNAVKFTPDGGTVTVVVRTEGDDAVIEVRDTGMGIPADELEQLTQRFFRARMATRQAIQGVGLGLSITKAIVTAHGGLLSASSTVGEGTTFEIRLPAQRERTSPVDTLA</sequence>
<evidence type="ECO:0000256" key="9">
    <source>
        <dbReference type="ARBA" id="ARBA00023136"/>
    </source>
</evidence>
<evidence type="ECO:0000256" key="7">
    <source>
        <dbReference type="ARBA" id="ARBA00022777"/>
    </source>
</evidence>
<evidence type="ECO:0000259" key="13">
    <source>
        <dbReference type="PROSITE" id="PS50112"/>
    </source>
</evidence>
<dbReference type="RefSeq" id="WP_295575901.1">
    <property type="nucleotide sequence ID" value="NZ_FLQR01000007.1"/>
</dbReference>
<keyword evidence="10" id="KW-0175">Coiled coil</keyword>
<dbReference type="SUPFAM" id="SSF55785">
    <property type="entry name" value="PYP-like sensor domain (PAS domain)"/>
    <property type="match status" value="1"/>
</dbReference>
<dbReference type="InterPro" id="IPR036097">
    <property type="entry name" value="HisK_dim/P_sf"/>
</dbReference>
<evidence type="ECO:0000259" key="12">
    <source>
        <dbReference type="PROSITE" id="PS50109"/>
    </source>
</evidence>
<dbReference type="PANTHER" id="PTHR43711">
    <property type="entry name" value="TWO-COMPONENT HISTIDINE KINASE"/>
    <property type="match status" value="1"/>
</dbReference>
<evidence type="ECO:0000256" key="4">
    <source>
        <dbReference type="ARBA" id="ARBA00012438"/>
    </source>
</evidence>
<dbReference type="InterPro" id="IPR035965">
    <property type="entry name" value="PAS-like_dom_sf"/>
</dbReference>
<dbReference type="InterPro" id="IPR050736">
    <property type="entry name" value="Sensor_HK_Regulatory"/>
</dbReference>
<evidence type="ECO:0000256" key="10">
    <source>
        <dbReference type="SAM" id="Coils"/>
    </source>
</evidence>
<keyword evidence="9 11" id="KW-0472">Membrane</keyword>
<dbReference type="PRINTS" id="PR00344">
    <property type="entry name" value="BCTRLSENSOR"/>
</dbReference>
<evidence type="ECO:0000256" key="8">
    <source>
        <dbReference type="ARBA" id="ARBA00023012"/>
    </source>
</evidence>
<proteinExistence type="predicted"/>
<dbReference type="PANTHER" id="PTHR43711:SF1">
    <property type="entry name" value="HISTIDINE KINASE 1"/>
    <property type="match status" value="1"/>
</dbReference>
<comment type="cofactor">
    <cofactor evidence="2">
        <name>a divalent metal cation</name>
        <dbReference type="ChEBI" id="CHEBI:60240"/>
    </cofactor>
</comment>
<dbReference type="InterPro" id="IPR003661">
    <property type="entry name" value="HisK_dim/P_dom"/>
</dbReference>
<dbReference type="InterPro" id="IPR004358">
    <property type="entry name" value="Sig_transdc_His_kin-like_C"/>
</dbReference>
<evidence type="ECO:0000256" key="1">
    <source>
        <dbReference type="ARBA" id="ARBA00000085"/>
    </source>
</evidence>
<keyword evidence="8" id="KW-0902">Two-component regulatory system</keyword>
<evidence type="ECO:0000256" key="5">
    <source>
        <dbReference type="ARBA" id="ARBA00022553"/>
    </source>
</evidence>
<feature type="transmembrane region" description="Helical" evidence="11">
    <location>
        <begin position="95"/>
        <end position="112"/>
    </location>
</feature>
<evidence type="ECO:0000256" key="11">
    <source>
        <dbReference type="SAM" id="Phobius"/>
    </source>
</evidence>
<keyword evidence="6" id="KW-0808">Transferase</keyword>
<comment type="subcellular location">
    <subcellularLocation>
        <location evidence="3">Cell membrane</location>
    </subcellularLocation>
</comment>
<dbReference type="PROSITE" id="PS50112">
    <property type="entry name" value="PAS"/>
    <property type="match status" value="1"/>
</dbReference>
<evidence type="ECO:0000313" key="14">
    <source>
        <dbReference type="EMBL" id="SBS72579.1"/>
    </source>
</evidence>
<dbReference type="GO" id="GO:0005509">
    <property type="term" value="F:calcium ion binding"/>
    <property type="evidence" value="ECO:0007669"/>
    <property type="project" value="UniProtKB-ARBA"/>
</dbReference>
<name>A0A1Y5P5J1_9MICO</name>
<dbReference type="SMART" id="SM00387">
    <property type="entry name" value="HATPase_c"/>
    <property type="match status" value="1"/>
</dbReference>
<dbReference type="FunFam" id="3.30.565.10:FF:000006">
    <property type="entry name" value="Sensor histidine kinase WalK"/>
    <property type="match status" value="1"/>
</dbReference>
<comment type="catalytic activity">
    <reaction evidence="1">
        <text>ATP + protein L-histidine = ADP + protein N-phospho-L-histidine.</text>
        <dbReference type="EC" id="2.7.13.3"/>
    </reaction>
</comment>
<dbReference type="InterPro" id="IPR005467">
    <property type="entry name" value="His_kinase_dom"/>
</dbReference>
<dbReference type="AlphaFoldDB" id="A0A1Y5P5J1"/>
<dbReference type="CDD" id="cd00130">
    <property type="entry name" value="PAS"/>
    <property type="match status" value="1"/>
</dbReference>
<dbReference type="Pfam" id="PF02518">
    <property type="entry name" value="HATPase_c"/>
    <property type="match status" value="1"/>
</dbReference>
<dbReference type="Pfam" id="PF13426">
    <property type="entry name" value="PAS_9"/>
    <property type="match status" value="1"/>
</dbReference>
<dbReference type="PROSITE" id="PS50109">
    <property type="entry name" value="HIS_KIN"/>
    <property type="match status" value="1"/>
</dbReference>
<feature type="transmembrane region" description="Helical" evidence="11">
    <location>
        <begin position="47"/>
        <end position="65"/>
    </location>
</feature>
<feature type="domain" description="PAS" evidence="13">
    <location>
        <begin position="209"/>
        <end position="287"/>
    </location>
</feature>
<keyword evidence="7 14" id="KW-0418">Kinase</keyword>
<dbReference type="InterPro" id="IPR036890">
    <property type="entry name" value="HATPase_C_sf"/>
</dbReference>
<dbReference type="SMART" id="SM00388">
    <property type="entry name" value="HisKA"/>
    <property type="match status" value="1"/>
</dbReference>
<feature type="transmembrane region" description="Helical" evidence="11">
    <location>
        <begin position="21"/>
        <end position="41"/>
    </location>
</feature>
<feature type="transmembrane region" description="Helical" evidence="11">
    <location>
        <begin position="119"/>
        <end position="136"/>
    </location>
</feature>